<accession>A0A1U9NHR2</accession>
<dbReference type="PANTHER" id="PTHR45663:SF11">
    <property type="entry name" value="GEO12009P1"/>
    <property type="match status" value="1"/>
</dbReference>
<dbReference type="InterPro" id="IPR036249">
    <property type="entry name" value="Thioredoxin-like_sf"/>
</dbReference>
<dbReference type="OrthoDB" id="9790390at2"/>
<keyword evidence="1" id="KW-0472">Membrane</keyword>
<dbReference type="AlphaFoldDB" id="A0A1U9NHR2"/>
<evidence type="ECO:0000313" key="4">
    <source>
        <dbReference type="Proteomes" id="UP000189674"/>
    </source>
</evidence>
<dbReference type="PROSITE" id="PS51352">
    <property type="entry name" value="THIOREDOXIN_2"/>
    <property type="match status" value="1"/>
</dbReference>
<dbReference type="GO" id="GO:0015035">
    <property type="term" value="F:protein-disulfide reductase activity"/>
    <property type="evidence" value="ECO:0007669"/>
    <property type="project" value="TreeGrafter"/>
</dbReference>
<reference evidence="4" key="1">
    <citation type="submission" date="2017-02" db="EMBL/GenBank/DDBJ databases">
        <title>Comparative genomics and description of representatives of a novel lineage of planctomycetes thriving in anoxic sediments.</title>
        <authorList>
            <person name="Spring S."/>
            <person name="Bunk B."/>
            <person name="Sproer C."/>
        </authorList>
    </citation>
    <scope>NUCLEOTIDE SEQUENCE [LARGE SCALE GENOMIC DNA]</scope>
    <source>
        <strain evidence="4">ST-NAGAB-D1</strain>
    </source>
</reference>
<evidence type="ECO:0000256" key="1">
    <source>
        <dbReference type="SAM" id="Phobius"/>
    </source>
</evidence>
<dbReference type="GO" id="GO:0045454">
    <property type="term" value="P:cell redox homeostasis"/>
    <property type="evidence" value="ECO:0007669"/>
    <property type="project" value="TreeGrafter"/>
</dbReference>
<dbReference type="KEGG" id="alus:STSP2_00281"/>
<dbReference type="PANTHER" id="PTHR45663">
    <property type="entry name" value="GEO12009P1"/>
    <property type="match status" value="1"/>
</dbReference>
<keyword evidence="4" id="KW-1185">Reference proteome</keyword>
<organism evidence="3 4">
    <name type="scientific">Anaerohalosphaera lusitana</name>
    <dbReference type="NCBI Taxonomy" id="1936003"/>
    <lineage>
        <taxon>Bacteria</taxon>
        <taxon>Pseudomonadati</taxon>
        <taxon>Planctomycetota</taxon>
        <taxon>Phycisphaerae</taxon>
        <taxon>Sedimentisphaerales</taxon>
        <taxon>Anaerohalosphaeraceae</taxon>
        <taxon>Anaerohalosphaera</taxon>
    </lineage>
</organism>
<proteinExistence type="predicted"/>
<evidence type="ECO:0000259" key="2">
    <source>
        <dbReference type="PROSITE" id="PS51352"/>
    </source>
</evidence>
<dbReference type="GO" id="GO:0005829">
    <property type="term" value="C:cytosol"/>
    <property type="evidence" value="ECO:0007669"/>
    <property type="project" value="TreeGrafter"/>
</dbReference>
<dbReference type="EMBL" id="CP019791">
    <property type="protein sequence ID" value="AQT67140.1"/>
    <property type="molecule type" value="Genomic_DNA"/>
</dbReference>
<gene>
    <name evidence="3" type="primary">trxA_1</name>
    <name evidence="3" type="ORF">STSP2_00281</name>
</gene>
<dbReference type="RefSeq" id="WP_146659140.1">
    <property type="nucleotide sequence ID" value="NZ_CP019791.1"/>
</dbReference>
<dbReference type="Gene3D" id="3.40.30.10">
    <property type="entry name" value="Glutaredoxin"/>
    <property type="match status" value="1"/>
</dbReference>
<dbReference type="STRING" id="1936003.STSP2_00281"/>
<dbReference type="InterPro" id="IPR013766">
    <property type="entry name" value="Thioredoxin_domain"/>
</dbReference>
<sequence length="140" mass="15757">MKEQTRNTLIIFAVVAAVLGVLILKQYNQQQFVTELRGDEIVGAGKPAMLELGSHECNACKEMMPVIDELAKRYGEKVAVGFVDVKAEESYQEKYDLSRIPTQIFFDGEGNEVFRHIGFYPLEDIVEKWAELGVELSGVK</sequence>
<feature type="transmembrane region" description="Helical" evidence="1">
    <location>
        <begin position="7"/>
        <end position="24"/>
    </location>
</feature>
<keyword evidence="1" id="KW-1133">Transmembrane helix</keyword>
<dbReference type="SUPFAM" id="SSF52833">
    <property type="entry name" value="Thioredoxin-like"/>
    <property type="match status" value="1"/>
</dbReference>
<dbReference type="Proteomes" id="UP000189674">
    <property type="component" value="Chromosome"/>
</dbReference>
<protein>
    <submittedName>
        <fullName evidence="3">Thioredoxin</fullName>
    </submittedName>
</protein>
<name>A0A1U9NHR2_9BACT</name>
<feature type="domain" description="Thioredoxin" evidence="2">
    <location>
        <begin position="3"/>
        <end position="134"/>
    </location>
</feature>
<evidence type="ECO:0000313" key="3">
    <source>
        <dbReference type="EMBL" id="AQT67140.1"/>
    </source>
</evidence>
<keyword evidence="1" id="KW-0812">Transmembrane</keyword>
<dbReference type="CDD" id="cd02947">
    <property type="entry name" value="TRX_family"/>
    <property type="match status" value="1"/>
</dbReference>
<dbReference type="Pfam" id="PF00085">
    <property type="entry name" value="Thioredoxin"/>
    <property type="match status" value="1"/>
</dbReference>